<proteinExistence type="predicted"/>
<comment type="caution">
    <text evidence="1">The sequence shown here is derived from an EMBL/GenBank/DDBJ whole genome shotgun (WGS) entry which is preliminary data.</text>
</comment>
<dbReference type="EMBL" id="CM035438">
    <property type="protein sequence ID" value="KAH7286138.1"/>
    <property type="molecule type" value="Genomic_DNA"/>
</dbReference>
<accession>A0A8T2QRC4</accession>
<dbReference type="AlphaFoldDB" id="A0A8T2QRC4"/>
<organism evidence="1 2">
    <name type="scientific">Ceratopteris richardii</name>
    <name type="common">Triangle waterfern</name>
    <dbReference type="NCBI Taxonomy" id="49495"/>
    <lineage>
        <taxon>Eukaryota</taxon>
        <taxon>Viridiplantae</taxon>
        <taxon>Streptophyta</taxon>
        <taxon>Embryophyta</taxon>
        <taxon>Tracheophyta</taxon>
        <taxon>Polypodiopsida</taxon>
        <taxon>Polypodiidae</taxon>
        <taxon>Polypodiales</taxon>
        <taxon>Pteridineae</taxon>
        <taxon>Pteridaceae</taxon>
        <taxon>Parkerioideae</taxon>
        <taxon>Ceratopteris</taxon>
    </lineage>
</organism>
<dbReference type="Proteomes" id="UP000825935">
    <property type="component" value="Chromosome 33"/>
</dbReference>
<dbReference type="EMBL" id="CM035438">
    <property type="protein sequence ID" value="KAH7286139.1"/>
    <property type="molecule type" value="Genomic_DNA"/>
</dbReference>
<protein>
    <submittedName>
        <fullName evidence="1">Uncharacterized protein</fullName>
    </submittedName>
</protein>
<evidence type="ECO:0000313" key="1">
    <source>
        <dbReference type="EMBL" id="KAH7286138.1"/>
    </source>
</evidence>
<reference evidence="1" key="1">
    <citation type="submission" date="2021-08" db="EMBL/GenBank/DDBJ databases">
        <title>WGS assembly of Ceratopteris richardii.</title>
        <authorList>
            <person name="Marchant D.B."/>
            <person name="Chen G."/>
            <person name="Jenkins J."/>
            <person name="Shu S."/>
            <person name="Leebens-Mack J."/>
            <person name="Grimwood J."/>
            <person name="Schmutz J."/>
            <person name="Soltis P."/>
            <person name="Soltis D."/>
            <person name="Chen Z.-H."/>
        </authorList>
    </citation>
    <scope>NUCLEOTIDE SEQUENCE</scope>
    <source>
        <strain evidence="1">Whitten #5841</strain>
        <tissue evidence="1">Leaf</tissue>
    </source>
</reference>
<gene>
    <name evidence="1" type="ORF">KP509_33G060100</name>
</gene>
<evidence type="ECO:0000313" key="2">
    <source>
        <dbReference type="Proteomes" id="UP000825935"/>
    </source>
</evidence>
<keyword evidence="2" id="KW-1185">Reference proteome</keyword>
<sequence length="97" mass="10899">MSATQGCNNGDMRKQKPATLKSAAFAQRQVITWLYKLPYFMSKLPHVPLHKRAAMQRANRIVCFPAPTNATHESLQEAQILPTRCISFYFGGRATTS</sequence>
<name>A0A8T2QRC4_CERRI</name>